<organism evidence="6 7">
    <name type="scientific">Paenibacillus roseopurpureus</name>
    <dbReference type="NCBI Taxonomy" id="2918901"/>
    <lineage>
        <taxon>Bacteria</taxon>
        <taxon>Bacillati</taxon>
        <taxon>Bacillota</taxon>
        <taxon>Bacilli</taxon>
        <taxon>Bacillales</taxon>
        <taxon>Paenibacillaceae</taxon>
        <taxon>Paenibacillus</taxon>
    </lineage>
</organism>
<evidence type="ECO:0000256" key="1">
    <source>
        <dbReference type="ARBA" id="ARBA00009437"/>
    </source>
</evidence>
<dbReference type="AlphaFoldDB" id="A0AA96LPP0"/>
<dbReference type="InterPro" id="IPR036388">
    <property type="entry name" value="WH-like_DNA-bd_sf"/>
</dbReference>
<gene>
    <name evidence="6" type="ORF">MJB10_06040</name>
</gene>
<dbReference type="Gene3D" id="1.10.10.10">
    <property type="entry name" value="Winged helix-like DNA-binding domain superfamily/Winged helix DNA-binding domain"/>
    <property type="match status" value="1"/>
</dbReference>
<sequence length="298" mass="34116">MELLEVFAVVVEQVSLNKASHLLNISQPALSRKIMKLEEELGVELFSRKGKRLELTKAGQICYDHAIEKRHLERKFKQAIHIYKAAGTRSSLTIGASLTTLQATLPDLITDYLQDYPLTEIKLLTGKTHEVVTMVKDNKVDIGIVASQITTTNLHCEPLFDDHLCLVLPSGHPYIDRAAITMKDLNELPMILFSKGTWYRILMDELFHRFTIFPNVQMEIDSFEAIIRLVSTCKTATLLPKSYLREDLIRNNELMLRDLHELEETKRTTSIIYADHSAENAETMKFVTQAIQYFAKHN</sequence>
<proteinExistence type="inferred from homology"/>
<dbReference type="SUPFAM" id="SSF53850">
    <property type="entry name" value="Periplasmic binding protein-like II"/>
    <property type="match status" value="1"/>
</dbReference>
<dbReference type="PANTHER" id="PTHR30126">
    <property type="entry name" value="HTH-TYPE TRANSCRIPTIONAL REGULATOR"/>
    <property type="match status" value="1"/>
</dbReference>
<dbReference type="Pfam" id="PF00126">
    <property type="entry name" value="HTH_1"/>
    <property type="match status" value="1"/>
</dbReference>
<dbReference type="PROSITE" id="PS50931">
    <property type="entry name" value="HTH_LYSR"/>
    <property type="match status" value="1"/>
</dbReference>
<dbReference type="InterPro" id="IPR005119">
    <property type="entry name" value="LysR_subst-bd"/>
</dbReference>
<reference evidence="6" key="1">
    <citation type="submission" date="2022-02" db="EMBL/GenBank/DDBJ databases">
        <title>Paenibacillus sp. MBLB1832 Whole Genome Shotgun Sequencing.</title>
        <authorList>
            <person name="Hwang C.Y."/>
            <person name="Cho E.-S."/>
            <person name="Seo M.-J."/>
        </authorList>
    </citation>
    <scope>NUCLEOTIDE SEQUENCE</scope>
    <source>
        <strain evidence="6">MBLB1832</strain>
    </source>
</reference>
<dbReference type="EMBL" id="CP130319">
    <property type="protein sequence ID" value="WNR45660.1"/>
    <property type="molecule type" value="Genomic_DNA"/>
</dbReference>
<evidence type="ECO:0000256" key="4">
    <source>
        <dbReference type="ARBA" id="ARBA00023163"/>
    </source>
</evidence>
<dbReference type="Proteomes" id="UP001304650">
    <property type="component" value="Chromosome"/>
</dbReference>
<keyword evidence="2" id="KW-0805">Transcription regulation</keyword>
<evidence type="ECO:0000259" key="5">
    <source>
        <dbReference type="PROSITE" id="PS50931"/>
    </source>
</evidence>
<evidence type="ECO:0000256" key="3">
    <source>
        <dbReference type="ARBA" id="ARBA00023125"/>
    </source>
</evidence>
<keyword evidence="4" id="KW-0804">Transcription</keyword>
<dbReference type="RefSeq" id="WP_314802591.1">
    <property type="nucleotide sequence ID" value="NZ_CP130319.1"/>
</dbReference>
<dbReference type="PANTHER" id="PTHR30126:SF40">
    <property type="entry name" value="HTH-TYPE TRANSCRIPTIONAL REGULATOR GLTR"/>
    <property type="match status" value="1"/>
</dbReference>
<dbReference type="KEGG" id="proo:MJB10_06040"/>
<dbReference type="GO" id="GO:0003700">
    <property type="term" value="F:DNA-binding transcription factor activity"/>
    <property type="evidence" value="ECO:0007669"/>
    <property type="project" value="InterPro"/>
</dbReference>
<dbReference type="InterPro" id="IPR000847">
    <property type="entry name" value="LysR_HTH_N"/>
</dbReference>
<evidence type="ECO:0000256" key="2">
    <source>
        <dbReference type="ARBA" id="ARBA00023015"/>
    </source>
</evidence>
<dbReference type="CDD" id="cd05466">
    <property type="entry name" value="PBP2_LTTR_substrate"/>
    <property type="match status" value="1"/>
</dbReference>
<evidence type="ECO:0000313" key="6">
    <source>
        <dbReference type="EMBL" id="WNR45660.1"/>
    </source>
</evidence>
<keyword evidence="3" id="KW-0238">DNA-binding</keyword>
<accession>A0AA96LPP0</accession>
<name>A0AA96LPP0_9BACL</name>
<dbReference type="PRINTS" id="PR00039">
    <property type="entry name" value="HTHLYSR"/>
</dbReference>
<protein>
    <submittedName>
        <fullName evidence="6">LysR family transcriptional regulator</fullName>
    </submittedName>
</protein>
<comment type="similarity">
    <text evidence="1">Belongs to the LysR transcriptional regulatory family.</text>
</comment>
<dbReference type="GO" id="GO:0000976">
    <property type="term" value="F:transcription cis-regulatory region binding"/>
    <property type="evidence" value="ECO:0007669"/>
    <property type="project" value="TreeGrafter"/>
</dbReference>
<feature type="domain" description="HTH lysR-type" evidence="5">
    <location>
        <begin position="1"/>
        <end position="56"/>
    </location>
</feature>
<evidence type="ECO:0000313" key="7">
    <source>
        <dbReference type="Proteomes" id="UP001304650"/>
    </source>
</evidence>
<dbReference type="SUPFAM" id="SSF46785">
    <property type="entry name" value="Winged helix' DNA-binding domain"/>
    <property type="match status" value="1"/>
</dbReference>
<dbReference type="Pfam" id="PF03466">
    <property type="entry name" value="LysR_substrate"/>
    <property type="match status" value="1"/>
</dbReference>
<dbReference type="InterPro" id="IPR036390">
    <property type="entry name" value="WH_DNA-bd_sf"/>
</dbReference>
<keyword evidence="7" id="KW-1185">Reference proteome</keyword>
<dbReference type="Gene3D" id="3.40.190.290">
    <property type="match status" value="1"/>
</dbReference>
<dbReference type="FunFam" id="1.10.10.10:FF:000001">
    <property type="entry name" value="LysR family transcriptional regulator"/>
    <property type="match status" value="1"/>
</dbReference>